<proteinExistence type="predicted"/>
<gene>
    <name evidence="1" type="ORF">CEXT_475971</name>
</gene>
<evidence type="ECO:0000313" key="2">
    <source>
        <dbReference type="Proteomes" id="UP001054945"/>
    </source>
</evidence>
<comment type="caution">
    <text evidence="1">The sequence shown here is derived from an EMBL/GenBank/DDBJ whole genome shotgun (WGS) entry which is preliminary data.</text>
</comment>
<evidence type="ECO:0000313" key="1">
    <source>
        <dbReference type="EMBL" id="GIY37611.1"/>
    </source>
</evidence>
<sequence>MQIYDSKQRTLGLRIAYLAEKSKRCNYTCGVVRLLFLQKRTERTRSRLLEYRWGKKDQLISKRTCE</sequence>
<protein>
    <submittedName>
        <fullName evidence="1">Uncharacterized protein</fullName>
    </submittedName>
</protein>
<organism evidence="1 2">
    <name type="scientific">Caerostris extrusa</name>
    <name type="common">Bark spider</name>
    <name type="synonym">Caerostris bankana</name>
    <dbReference type="NCBI Taxonomy" id="172846"/>
    <lineage>
        <taxon>Eukaryota</taxon>
        <taxon>Metazoa</taxon>
        <taxon>Ecdysozoa</taxon>
        <taxon>Arthropoda</taxon>
        <taxon>Chelicerata</taxon>
        <taxon>Arachnida</taxon>
        <taxon>Araneae</taxon>
        <taxon>Araneomorphae</taxon>
        <taxon>Entelegynae</taxon>
        <taxon>Araneoidea</taxon>
        <taxon>Araneidae</taxon>
        <taxon>Caerostris</taxon>
    </lineage>
</organism>
<dbReference type="EMBL" id="BPLR01010190">
    <property type="protein sequence ID" value="GIY37611.1"/>
    <property type="molecule type" value="Genomic_DNA"/>
</dbReference>
<dbReference type="AlphaFoldDB" id="A0AAV4SWV1"/>
<dbReference type="Proteomes" id="UP001054945">
    <property type="component" value="Unassembled WGS sequence"/>
</dbReference>
<name>A0AAV4SWV1_CAEEX</name>
<reference evidence="1 2" key="1">
    <citation type="submission" date="2021-06" db="EMBL/GenBank/DDBJ databases">
        <title>Caerostris extrusa draft genome.</title>
        <authorList>
            <person name="Kono N."/>
            <person name="Arakawa K."/>
        </authorList>
    </citation>
    <scope>NUCLEOTIDE SEQUENCE [LARGE SCALE GENOMIC DNA]</scope>
</reference>
<keyword evidence="2" id="KW-1185">Reference proteome</keyword>
<accession>A0AAV4SWV1</accession>